<keyword evidence="4" id="KW-1185">Reference proteome</keyword>
<dbReference type="EMBL" id="JBBNAE010000002">
    <property type="protein sequence ID" value="KAK9146359.1"/>
    <property type="molecule type" value="Genomic_DNA"/>
</dbReference>
<dbReference type="InterPro" id="IPR029071">
    <property type="entry name" value="Ubiquitin-like_domsf"/>
</dbReference>
<dbReference type="InterPro" id="IPR019956">
    <property type="entry name" value="Ubiquitin_dom"/>
</dbReference>
<proteinExistence type="predicted"/>
<dbReference type="SUPFAM" id="SSF54236">
    <property type="entry name" value="Ubiquitin-like"/>
    <property type="match status" value="1"/>
</dbReference>
<organism evidence="3 4">
    <name type="scientific">Stephania japonica</name>
    <dbReference type="NCBI Taxonomy" id="461633"/>
    <lineage>
        <taxon>Eukaryota</taxon>
        <taxon>Viridiplantae</taxon>
        <taxon>Streptophyta</taxon>
        <taxon>Embryophyta</taxon>
        <taxon>Tracheophyta</taxon>
        <taxon>Spermatophyta</taxon>
        <taxon>Magnoliopsida</taxon>
        <taxon>Ranunculales</taxon>
        <taxon>Menispermaceae</taxon>
        <taxon>Menispermoideae</taxon>
        <taxon>Cissampelideae</taxon>
        <taxon>Stephania</taxon>
    </lineage>
</organism>
<evidence type="ECO:0000259" key="2">
    <source>
        <dbReference type="PROSITE" id="PS50053"/>
    </source>
</evidence>
<dbReference type="InterPro" id="IPR000626">
    <property type="entry name" value="Ubiquitin-like_dom"/>
</dbReference>
<dbReference type="AlphaFoldDB" id="A0AAP0K777"/>
<sequence>MQIFVKTLSGKTITVDVESSDTIKKLKTKIQDYAIPADQRLVYAGKELQDDRTLADYNIQKESTILNLLRLRGGADGSAGSSGSMQQGENVDAIGNKKARTQDCVEILSGRPKPKLPWEKVNIDASNPCHKYLTIVEHTLMLVKY</sequence>
<keyword evidence="1" id="KW-1017">Isopeptide bond</keyword>
<evidence type="ECO:0000256" key="1">
    <source>
        <dbReference type="ARBA" id="ARBA00022499"/>
    </source>
</evidence>
<gene>
    <name evidence="3" type="ORF">Sjap_006262</name>
</gene>
<name>A0AAP0K777_9MAGN</name>
<evidence type="ECO:0000313" key="3">
    <source>
        <dbReference type="EMBL" id="KAK9146359.1"/>
    </source>
</evidence>
<dbReference type="PANTHER" id="PTHR10666">
    <property type="entry name" value="UBIQUITIN"/>
    <property type="match status" value="1"/>
</dbReference>
<protein>
    <recommendedName>
        <fullName evidence="2">Ubiquitin-like domain-containing protein</fullName>
    </recommendedName>
</protein>
<comment type="caution">
    <text evidence="3">The sequence shown here is derived from an EMBL/GenBank/DDBJ whole genome shotgun (WGS) entry which is preliminary data.</text>
</comment>
<accession>A0AAP0K777</accession>
<dbReference type="InterPro" id="IPR050158">
    <property type="entry name" value="Ubiquitin_ubiquitin-like"/>
</dbReference>
<dbReference type="Proteomes" id="UP001417504">
    <property type="component" value="Unassembled WGS sequence"/>
</dbReference>
<dbReference type="FunFam" id="3.10.20.90:FF:000160">
    <property type="entry name" value="Polyubiquitin-C"/>
    <property type="match status" value="1"/>
</dbReference>
<dbReference type="GO" id="GO:0003729">
    <property type="term" value="F:mRNA binding"/>
    <property type="evidence" value="ECO:0007669"/>
    <property type="project" value="UniProtKB-ARBA"/>
</dbReference>
<dbReference type="PROSITE" id="PS50053">
    <property type="entry name" value="UBIQUITIN_2"/>
    <property type="match status" value="1"/>
</dbReference>
<reference evidence="3 4" key="1">
    <citation type="submission" date="2024-01" db="EMBL/GenBank/DDBJ databases">
        <title>Genome assemblies of Stephania.</title>
        <authorList>
            <person name="Yang L."/>
        </authorList>
    </citation>
    <scope>NUCLEOTIDE SEQUENCE [LARGE SCALE GENOMIC DNA]</scope>
    <source>
        <strain evidence="3">QJT</strain>
        <tissue evidence="3">Leaf</tissue>
    </source>
</reference>
<dbReference type="Pfam" id="PF00240">
    <property type="entry name" value="ubiquitin"/>
    <property type="match status" value="1"/>
</dbReference>
<feature type="domain" description="Ubiquitin-like" evidence="2">
    <location>
        <begin position="1"/>
        <end position="74"/>
    </location>
</feature>
<dbReference type="PRINTS" id="PR00348">
    <property type="entry name" value="UBIQUITIN"/>
</dbReference>
<evidence type="ECO:0000313" key="4">
    <source>
        <dbReference type="Proteomes" id="UP001417504"/>
    </source>
</evidence>
<dbReference type="SMART" id="SM00213">
    <property type="entry name" value="UBQ"/>
    <property type="match status" value="1"/>
</dbReference>
<dbReference type="Gene3D" id="3.10.20.90">
    <property type="entry name" value="Phosphatidylinositol 3-kinase Catalytic Subunit, Chain A, domain 1"/>
    <property type="match status" value="1"/>
</dbReference>